<reference evidence="5 6" key="1">
    <citation type="journal article" date="2012" name="Eukaryot. Cell">
        <title>Draft genome sequence of CBS 2479, the standard type strain of Trichosporon asahii.</title>
        <authorList>
            <person name="Yang R.Y."/>
            <person name="Li H.T."/>
            <person name="Zhu H."/>
            <person name="Zhou G.P."/>
            <person name="Wang M."/>
            <person name="Wang L."/>
        </authorList>
    </citation>
    <scope>NUCLEOTIDE SEQUENCE [LARGE SCALE GENOMIC DNA]</scope>
    <source>
        <strain evidence="6">ATCC 90039 / CBS 2479 / JCM 2466 / KCTC 7840 / NCYC 2677 / UAMH 7654</strain>
    </source>
</reference>
<dbReference type="HOGENOM" id="CLU_011106_0_4_1"/>
<dbReference type="Gene3D" id="1.10.1580.10">
    <property type="match status" value="1"/>
</dbReference>
<proteinExistence type="predicted"/>
<keyword evidence="1" id="KW-0547">Nucleotide-binding</keyword>
<accession>J5SP94</accession>
<dbReference type="Gene3D" id="3.40.50.300">
    <property type="entry name" value="P-loop containing nucleotide triphosphate hydrolases"/>
    <property type="match status" value="1"/>
</dbReference>
<dbReference type="SUPFAM" id="SSF52540">
    <property type="entry name" value="P-loop containing nucleoside triphosphate hydrolases"/>
    <property type="match status" value="2"/>
</dbReference>
<feature type="compositionally biased region" description="Basic and acidic residues" evidence="3">
    <location>
        <begin position="423"/>
        <end position="432"/>
    </location>
</feature>
<sequence>MTTHLARTAFTYPLQTPSWFAGHMAKSLNQLPALLEEVDLVLEARDARLPLTSVNPAFDNVLEHVWGHSGAGPDRHGKGKEKLVVYTKRDLAEQRYEAPLRRAFQNLTGQRVQFADSTVDSNVRAVLKAAVNIAKERGETLTDLKVLVVGMPNVGKSSLLNALRRVGVKKGKAFTTGATPGVTRKLTGTVKVYEKPNVYVFDTPGVMVPYLGKGEVGAERGLKLALTAGIKTGLFEEEVVADYLLYKMNLRLAAEEMVGSDHRHAPYTQFLGLQATAASDDLNEFLESLAARLGGLKKGGALDTESALTYLLRVFREGKLGPWTLDDLDGAEEAYIEKYGEERAPEANMRYSELGAVGVTPATDLIEEPPIDLGDGPEPPASTPIVQAAVQNVEAEGGVTPVHLSLDQRVMLSVSRFMDQLAEQKADEEAGRNRSPTQVKKQERREKLEERRKKSEAKRQRQKAALASARR</sequence>
<evidence type="ECO:0000256" key="3">
    <source>
        <dbReference type="SAM" id="MobiDB-lite"/>
    </source>
</evidence>
<dbReference type="RefSeq" id="XP_014178345.1">
    <property type="nucleotide sequence ID" value="XM_014322870.1"/>
</dbReference>
<feature type="region of interest" description="Disordered" evidence="3">
    <location>
        <begin position="423"/>
        <end position="471"/>
    </location>
</feature>
<dbReference type="Pfam" id="PF01926">
    <property type="entry name" value="MMR_HSR1"/>
    <property type="match status" value="1"/>
</dbReference>
<comment type="caution">
    <text evidence="5">The sequence shown here is derived from an EMBL/GenBank/DDBJ whole genome shotgun (WGS) entry which is preliminary data.</text>
</comment>
<gene>
    <name evidence="5" type="ORF">A1Q1_04504</name>
</gene>
<dbReference type="GO" id="GO:0005739">
    <property type="term" value="C:mitochondrion"/>
    <property type="evidence" value="ECO:0007669"/>
    <property type="project" value="TreeGrafter"/>
</dbReference>
<protein>
    <recommendedName>
        <fullName evidence="4">G domain-containing protein</fullName>
    </recommendedName>
</protein>
<dbReference type="OrthoDB" id="269151at2759"/>
<organism evidence="5 6">
    <name type="scientific">Trichosporon asahii var. asahii (strain ATCC 90039 / CBS 2479 / JCM 2466 / KCTC 7840 / NBRC 103889/ NCYC 2677 / UAMH 7654)</name>
    <name type="common">Yeast</name>
    <dbReference type="NCBI Taxonomy" id="1186058"/>
    <lineage>
        <taxon>Eukaryota</taxon>
        <taxon>Fungi</taxon>
        <taxon>Dikarya</taxon>
        <taxon>Basidiomycota</taxon>
        <taxon>Agaricomycotina</taxon>
        <taxon>Tremellomycetes</taxon>
        <taxon>Trichosporonales</taxon>
        <taxon>Trichosporonaceae</taxon>
        <taxon>Trichosporon</taxon>
    </lineage>
</organism>
<dbReference type="GO" id="GO:0005525">
    <property type="term" value="F:GTP binding"/>
    <property type="evidence" value="ECO:0007669"/>
    <property type="project" value="UniProtKB-KW"/>
</dbReference>
<keyword evidence="2" id="KW-0342">GTP-binding</keyword>
<evidence type="ECO:0000313" key="6">
    <source>
        <dbReference type="Proteomes" id="UP000002748"/>
    </source>
</evidence>
<dbReference type="GeneID" id="25988017"/>
<feature type="domain" description="G" evidence="4">
    <location>
        <begin position="145"/>
        <end position="211"/>
    </location>
</feature>
<dbReference type="KEGG" id="tasa:A1Q1_04504"/>
<dbReference type="PANTHER" id="PTHR45782:SF4">
    <property type="entry name" value="MITOCHONDRIAL RIBOSOME-ASSOCIATED GTPASE 1"/>
    <property type="match status" value="1"/>
</dbReference>
<dbReference type="InterPro" id="IPR006073">
    <property type="entry name" value="GTP-bd"/>
</dbReference>
<dbReference type="InterPro" id="IPR023179">
    <property type="entry name" value="GTP-bd_ortho_bundle_sf"/>
</dbReference>
<dbReference type="AlphaFoldDB" id="J5SP94"/>
<dbReference type="InterPro" id="IPR027417">
    <property type="entry name" value="P-loop_NTPase"/>
</dbReference>
<dbReference type="Proteomes" id="UP000002748">
    <property type="component" value="Unassembled WGS sequence"/>
</dbReference>
<evidence type="ECO:0000259" key="4">
    <source>
        <dbReference type="Pfam" id="PF01926"/>
    </source>
</evidence>
<dbReference type="VEuPathDB" id="FungiDB:A1Q1_04504"/>
<dbReference type="CDD" id="cd01856">
    <property type="entry name" value="YlqF"/>
    <property type="match status" value="1"/>
</dbReference>
<evidence type="ECO:0000256" key="1">
    <source>
        <dbReference type="ARBA" id="ARBA00022741"/>
    </source>
</evidence>
<dbReference type="GO" id="GO:0003924">
    <property type="term" value="F:GTPase activity"/>
    <property type="evidence" value="ECO:0007669"/>
    <property type="project" value="TreeGrafter"/>
</dbReference>
<evidence type="ECO:0000256" key="2">
    <source>
        <dbReference type="ARBA" id="ARBA00023134"/>
    </source>
</evidence>
<dbReference type="EMBL" id="ALBS01000278">
    <property type="protein sequence ID" value="EJT46761.1"/>
    <property type="molecule type" value="Genomic_DNA"/>
</dbReference>
<dbReference type="PANTHER" id="PTHR45782">
    <property type="entry name" value="MITOCHONDRIAL RIBOSOME-ASSOCIATED GTPASE 1"/>
    <property type="match status" value="1"/>
</dbReference>
<name>J5SP94_TRIAS</name>
<evidence type="ECO:0000313" key="5">
    <source>
        <dbReference type="EMBL" id="EJT46761.1"/>
    </source>
</evidence>
<feature type="compositionally biased region" description="Basic and acidic residues" evidence="3">
    <location>
        <begin position="440"/>
        <end position="459"/>
    </location>
</feature>
<dbReference type="GO" id="GO:0032543">
    <property type="term" value="P:mitochondrial translation"/>
    <property type="evidence" value="ECO:0007669"/>
    <property type="project" value="TreeGrafter"/>
</dbReference>